<dbReference type="InterPro" id="IPR000873">
    <property type="entry name" value="AMP-dep_synth/lig_dom"/>
</dbReference>
<dbReference type="GO" id="GO:0016874">
    <property type="term" value="F:ligase activity"/>
    <property type="evidence" value="ECO:0007669"/>
    <property type="project" value="UniProtKB-KW"/>
</dbReference>
<dbReference type="Pfam" id="PF00501">
    <property type="entry name" value="AMP-binding"/>
    <property type="match status" value="1"/>
</dbReference>
<dbReference type="InterPro" id="IPR042099">
    <property type="entry name" value="ANL_N_sf"/>
</dbReference>
<feature type="domain" description="AMP-binding enzyme C-terminal" evidence="2">
    <location>
        <begin position="424"/>
        <end position="500"/>
    </location>
</feature>
<sequence>MQMTQPLKIAATTTPNTLATVFGEREQTWGQMQARVAKLAGALLGLGVEREDRVAILANNSDRYLEYYFSVWWAGAAVMPLNVRWSPSENAYSLNDGGAKTLFVDAYFSPDVAEICSKTDHDLTLIYIGDGDCPAGMLCYEDLIAKSDPIKDAEAGGGDLAGIFYTGGTTGFPKGAMLSHQCLWFNGIISAKHYYFEPGDRYLHAAPMFHLADGSGSNGASMAGATHCFLSSFSVENVIAEIELNKPTHVLLVPTMVGMILEDPGFDSAKFSSLKHIIYGASPMPEGVLRQTMAALPDVKILQGYGQTELGPIISTLPPQYHVLQGQYSGKLRSAGRPCVGVQVKIVGEDGTEMPQGEVGEIAVKGPHTMLGYWKNPEQTKATLKDGWVITGDGAYLDEDGFIFIVDRVKDMIVTGGENVFSAEVENVISTHPAVTSVAVIGIPNEKWGEAVHAIVIPKLGAAPTEAEIIDHCRSRIANYKRPHSVEFRDQPFPLSGAGKVMKRELRAPFWADQGQAVG</sequence>
<keyword evidence="3" id="KW-0436">Ligase</keyword>
<accession>A0ABX0W9E9</accession>
<dbReference type="Gene3D" id="3.40.50.12780">
    <property type="entry name" value="N-terminal domain of ligase-like"/>
    <property type="match status" value="1"/>
</dbReference>
<dbReference type="EMBL" id="QHLQ01000016">
    <property type="protein sequence ID" value="NIZ62288.1"/>
    <property type="molecule type" value="Genomic_DNA"/>
</dbReference>
<dbReference type="Proteomes" id="UP001429564">
    <property type="component" value="Unassembled WGS sequence"/>
</dbReference>
<dbReference type="CDD" id="cd17631">
    <property type="entry name" value="FACL_FadD13-like"/>
    <property type="match status" value="1"/>
</dbReference>
<evidence type="ECO:0000313" key="3">
    <source>
        <dbReference type="EMBL" id="NIZ62288.1"/>
    </source>
</evidence>
<evidence type="ECO:0000313" key="4">
    <source>
        <dbReference type="Proteomes" id="UP001429564"/>
    </source>
</evidence>
<dbReference type="InterPro" id="IPR020845">
    <property type="entry name" value="AMP-binding_CS"/>
</dbReference>
<evidence type="ECO:0000259" key="1">
    <source>
        <dbReference type="Pfam" id="PF00501"/>
    </source>
</evidence>
<dbReference type="PANTHER" id="PTHR43767">
    <property type="entry name" value="LONG-CHAIN-FATTY-ACID--COA LIGASE"/>
    <property type="match status" value="1"/>
</dbReference>
<dbReference type="InterPro" id="IPR025110">
    <property type="entry name" value="AMP-bd_C"/>
</dbReference>
<organism evidence="3 4">
    <name type="scientific">Parasedimentitalea denitrificans</name>
    <dbReference type="NCBI Taxonomy" id="2211118"/>
    <lineage>
        <taxon>Bacteria</taxon>
        <taxon>Pseudomonadati</taxon>
        <taxon>Pseudomonadota</taxon>
        <taxon>Alphaproteobacteria</taxon>
        <taxon>Rhodobacterales</taxon>
        <taxon>Paracoccaceae</taxon>
        <taxon>Parasedimentitalea</taxon>
    </lineage>
</organism>
<dbReference type="PROSITE" id="PS00455">
    <property type="entry name" value="AMP_BINDING"/>
    <property type="match status" value="1"/>
</dbReference>
<dbReference type="SUPFAM" id="SSF56801">
    <property type="entry name" value="Acetyl-CoA synthetase-like"/>
    <property type="match status" value="1"/>
</dbReference>
<dbReference type="PANTHER" id="PTHR43767:SF1">
    <property type="entry name" value="NONRIBOSOMAL PEPTIDE SYNTHASE PES1 (EUROFUNG)-RELATED"/>
    <property type="match status" value="1"/>
</dbReference>
<feature type="domain" description="AMP-dependent synthetase/ligase" evidence="1">
    <location>
        <begin position="10"/>
        <end position="374"/>
    </location>
</feature>
<dbReference type="NCBIfam" id="NF004837">
    <property type="entry name" value="PRK06187.1"/>
    <property type="match status" value="1"/>
</dbReference>
<reference evidence="3 4" key="1">
    <citation type="submission" date="2018-05" db="EMBL/GenBank/DDBJ databases">
        <authorList>
            <person name="Zhang Y.-J."/>
        </authorList>
    </citation>
    <scope>NUCLEOTIDE SEQUENCE [LARGE SCALE GENOMIC DNA]</scope>
    <source>
        <strain evidence="3 4">CY04</strain>
    </source>
</reference>
<evidence type="ECO:0000259" key="2">
    <source>
        <dbReference type="Pfam" id="PF13193"/>
    </source>
</evidence>
<dbReference type="InterPro" id="IPR050237">
    <property type="entry name" value="ATP-dep_AMP-bd_enzyme"/>
</dbReference>
<protein>
    <submittedName>
        <fullName evidence="3">Fatty-acid--CoA ligase</fullName>
    </submittedName>
</protein>
<keyword evidence="4" id="KW-1185">Reference proteome</keyword>
<comment type="caution">
    <text evidence="3">The sequence shown here is derived from an EMBL/GenBank/DDBJ whole genome shotgun (WGS) entry which is preliminary data.</text>
</comment>
<dbReference type="InterPro" id="IPR045851">
    <property type="entry name" value="AMP-bd_C_sf"/>
</dbReference>
<name>A0ABX0W9E9_9RHOB</name>
<dbReference type="Pfam" id="PF13193">
    <property type="entry name" value="AMP-binding_C"/>
    <property type="match status" value="1"/>
</dbReference>
<dbReference type="RefSeq" id="WP_167684917.1">
    <property type="nucleotide sequence ID" value="NZ_QHLQ01000016.1"/>
</dbReference>
<dbReference type="Gene3D" id="3.30.300.30">
    <property type="match status" value="1"/>
</dbReference>
<gene>
    <name evidence="3" type="ORF">DL239_15035</name>
</gene>
<proteinExistence type="predicted"/>